<organism evidence="1">
    <name type="scientific">Thermus tengchongensis</name>
    <dbReference type="NCBI Taxonomy" id="1214928"/>
    <lineage>
        <taxon>Bacteria</taxon>
        <taxon>Thermotogati</taxon>
        <taxon>Deinococcota</taxon>
        <taxon>Deinococci</taxon>
        <taxon>Thermales</taxon>
        <taxon>Thermaceae</taxon>
        <taxon>Thermus</taxon>
    </lineage>
</organism>
<comment type="caution">
    <text evidence="1">The sequence shown here is derived from an EMBL/GenBank/DDBJ whole genome shotgun (WGS) entry which is preliminary data.</text>
</comment>
<sequence length="77" mass="9086">MAWYRTAEPLGLDPYLVQSLDRILKGLRQHQLDALVVHLLRRRRWTHPQPRVGLELAVRETLARKGFAYRVERDGLL</sequence>
<dbReference type="EMBL" id="DTAB01000246">
    <property type="protein sequence ID" value="HGN85374.1"/>
    <property type="molecule type" value="Genomic_DNA"/>
</dbReference>
<dbReference type="AlphaFoldDB" id="A0A7V4AM38"/>
<protein>
    <submittedName>
        <fullName evidence="1">Uncharacterized protein</fullName>
    </submittedName>
</protein>
<proteinExistence type="predicted"/>
<reference evidence="1" key="1">
    <citation type="journal article" date="2020" name="mSystems">
        <title>Genome- and Community-Level Interaction Insights into Carbon Utilization and Element Cycling Functions of Hydrothermarchaeota in Hydrothermal Sediment.</title>
        <authorList>
            <person name="Zhou Z."/>
            <person name="Liu Y."/>
            <person name="Xu W."/>
            <person name="Pan J."/>
            <person name="Luo Z.H."/>
            <person name="Li M."/>
        </authorList>
    </citation>
    <scope>NUCLEOTIDE SEQUENCE [LARGE SCALE GENOMIC DNA]</scope>
    <source>
        <strain evidence="1">SpSt-611</strain>
    </source>
</reference>
<gene>
    <name evidence="1" type="ORF">ENT80_04290</name>
</gene>
<name>A0A7V4AM38_9DEIN</name>
<evidence type="ECO:0000313" key="1">
    <source>
        <dbReference type="EMBL" id="HGN85374.1"/>
    </source>
</evidence>
<accession>A0A7V4AM38</accession>